<dbReference type="SUPFAM" id="SSF56219">
    <property type="entry name" value="DNase I-like"/>
    <property type="match status" value="1"/>
</dbReference>
<dbReference type="EMBL" id="CAKOES020000011">
    <property type="protein sequence ID" value="CAH2329701.1"/>
    <property type="molecule type" value="Genomic_DNA"/>
</dbReference>
<accession>A0AAD1WWN7</accession>
<dbReference type="Proteomes" id="UP001295444">
    <property type="component" value="Unassembled WGS sequence"/>
</dbReference>
<name>A0AAD1WWN7_PELCU</name>
<dbReference type="AlphaFoldDB" id="A0AAD1WWN7"/>
<dbReference type="InterPro" id="IPR036691">
    <property type="entry name" value="Endo/exonu/phosph_ase_sf"/>
</dbReference>
<evidence type="ECO:0008006" key="4">
    <source>
        <dbReference type="Google" id="ProtNLM"/>
    </source>
</evidence>
<sequence length="204" mass="23112">MLRDTRFSTGYFANHKEAKKAEVAILFSRLTPFQCMGMQTDPLSRYRFLNRTIADQPYIFACVYAPNVRQHRFLARVLLSLEKFWKGLLLIAGDVNFALDPRIDTSRGHSTFPQNSLCLAKKAIQEPRQPDSCRVLHADDQDYSYYSPRKPKLQQAGLYTDGMGIPPPTPGQLHSTFGLVRQCTGPDTTALPTKQTGRTPMENE</sequence>
<dbReference type="Gene3D" id="3.60.10.10">
    <property type="entry name" value="Endonuclease/exonuclease/phosphatase"/>
    <property type="match status" value="1"/>
</dbReference>
<organism evidence="2 3">
    <name type="scientific">Pelobates cultripes</name>
    <name type="common">Western spadefoot toad</name>
    <dbReference type="NCBI Taxonomy" id="61616"/>
    <lineage>
        <taxon>Eukaryota</taxon>
        <taxon>Metazoa</taxon>
        <taxon>Chordata</taxon>
        <taxon>Craniata</taxon>
        <taxon>Vertebrata</taxon>
        <taxon>Euteleostomi</taxon>
        <taxon>Amphibia</taxon>
        <taxon>Batrachia</taxon>
        <taxon>Anura</taxon>
        <taxon>Pelobatoidea</taxon>
        <taxon>Pelobatidae</taxon>
        <taxon>Pelobates</taxon>
    </lineage>
</organism>
<keyword evidence="3" id="KW-1185">Reference proteome</keyword>
<evidence type="ECO:0000256" key="1">
    <source>
        <dbReference type="SAM" id="MobiDB-lite"/>
    </source>
</evidence>
<reference evidence="2" key="1">
    <citation type="submission" date="2022-03" db="EMBL/GenBank/DDBJ databases">
        <authorList>
            <person name="Alioto T."/>
            <person name="Alioto T."/>
            <person name="Gomez Garrido J."/>
        </authorList>
    </citation>
    <scope>NUCLEOTIDE SEQUENCE</scope>
</reference>
<gene>
    <name evidence="2" type="ORF">PECUL_23A002974</name>
</gene>
<feature type="region of interest" description="Disordered" evidence="1">
    <location>
        <begin position="184"/>
        <end position="204"/>
    </location>
</feature>
<comment type="caution">
    <text evidence="2">The sequence shown here is derived from an EMBL/GenBank/DDBJ whole genome shotgun (WGS) entry which is preliminary data.</text>
</comment>
<evidence type="ECO:0000313" key="2">
    <source>
        <dbReference type="EMBL" id="CAH2329701.1"/>
    </source>
</evidence>
<feature type="compositionally biased region" description="Polar residues" evidence="1">
    <location>
        <begin position="185"/>
        <end position="198"/>
    </location>
</feature>
<evidence type="ECO:0000313" key="3">
    <source>
        <dbReference type="Proteomes" id="UP001295444"/>
    </source>
</evidence>
<protein>
    <recommendedName>
        <fullName evidence="4">Endonuclease/exonuclease/phosphatase domain-containing protein</fullName>
    </recommendedName>
</protein>
<proteinExistence type="predicted"/>